<feature type="region of interest" description="Disordered" evidence="4">
    <location>
        <begin position="52"/>
        <end position="121"/>
    </location>
</feature>
<accession>A0A0M0JWM6</accession>
<dbReference type="Pfam" id="PF15908">
    <property type="entry name" value="HMMR_C"/>
    <property type="match status" value="1"/>
</dbReference>
<dbReference type="Proteomes" id="UP000037460">
    <property type="component" value="Unassembled WGS sequence"/>
</dbReference>
<comment type="caution">
    <text evidence="6">The sequence shown here is derived from an EMBL/GenBank/DDBJ whole genome shotgun (WGS) entry which is preliminary data.</text>
</comment>
<feature type="domain" description="Hyaluronan-mediated motility receptor C-terminal" evidence="5">
    <location>
        <begin position="165"/>
        <end position="269"/>
    </location>
</feature>
<evidence type="ECO:0000256" key="2">
    <source>
        <dbReference type="ARBA" id="ARBA00022490"/>
    </source>
</evidence>
<evidence type="ECO:0000256" key="1">
    <source>
        <dbReference type="ARBA" id="ARBA00004186"/>
    </source>
</evidence>
<gene>
    <name evidence="6" type="ORF">Ctob_013822</name>
</gene>
<protein>
    <recommendedName>
        <fullName evidence="5">Hyaluronan-mediated motility receptor C-terminal domain-containing protein</fullName>
    </recommendedName>
</protein>
<dbReference type="GO" id="GO:0005819">
    <property type="term" value="C:spindle"/>
    <property type="evidence" value="ECO:0007669"/>
    <property type="project" value="UniProtKB-SubCell"/>
</dbReference>
<feature type="region of interest" description="Disordered" evidence="4">
    <location>
        <begin position="146"/>
        <end position="171"/>
    </location>
</feature>
<feature type="region of interest" description="Disordered" evidence="4">
    <location>
        <begin position="1"/>
        <end position="20"/>
    </location>
</feature>
<proteinExistence type="predicted"/>
<evidence type="ECO:0000259" key="5">
    <source>
        <dbReference type="Pfam" id="PF15908"/>
    </source>
</evidence>
<evidence type="ECO:0000256" key="4">
    <source>
        <dbReference type="SAM" id="MobiDB-lite"/>
    </source>
</evidence>
<sequence length="330" mass="35112">MSELTAPIEPSMQAQTEATDAADHLAALHAAHSLALDELRARTDALQLQLTSERERHMRREEQLKAEIAQLREERDTERRADERRRSAATVQPSLLAAAATPPAPGLGRSSSGGDESDAEDTPAWLKEAVDLTAHEADAETAAWGKRAEELEKAEAEAEAHRAEAEARKAEVQVSKAEAEASKAKADASLAMAEDVQRQAARLEARVHALLAERDALLAEREALLAEKGELLAEVARHAGHTNHKQKILYVAKLKEEIDHLKLQLREARGLAMALPGLDKENGPSPPPAGVLKAALKEGARPVPARAVAGGAKPPGAVAGAVAGARAARV</sequence>
<organism evidence="6 7">
    <name type="scientific">Chrysochromulina tobinii</name>
    <dbReference type="NCBI Taxonomy" id="1460289"/>
    <lineage>
        <taxon>Eukaryota</taxon>
        <taxon>Haptista</taxon>
        <taxon>Haptophyta</taxon>
        <taxon>Prymnesiophyceae</taxon>
        <taxon>Prymnesiales</taxon>
        <taxon>Chrysochromulinaceae</taxon>
        <taxon>Chrysochromulina</taxon>
    </lineage>
</organism>
<evidence type="ECO:0000313" key="7">
    <source>
        <dbReference type="Proteomes" id="UP000037460"/>
    </source>
</evidence>
<keyword evidence="3" id="KW-0206">Cytoskeleton</keyword>
<dbReference type="AlphaFoldDB" id="A0A0M0JWM6"/>
<keyword evidence="7" id="KW-1185">Reference proteome</keyword>
<evidence type="ECO:0000313" key="6">
    <source>
        <dbReference type="EMBL" id="KOO31061.1"/>
    </source>
</evidence>
<keyword evidence="2" id="KW-0963">Cytoplasm</keyword>
<name>A0A0M0JWM6_9EUKA</name>
<feature type="compositionally biased region" description="Basic and acidic residues" evidence="4">
    <location>
        <begin position="52"/>
        <end position="86"/>
    </location>
</feature>
<evidence type="ECO:0000256" key="3">
    <source>
        <dbReference type="ARBA" id="ARBA00023212"/>
    </source>
</evidence>
<comment type="subcellular location">
    <subcellularLocation>
        <location evidence="1">Cytoplasm</location>
        <location evidence="1">Cytoskeleton</location>
        <location evidence="1">Spindle</location>
    </subcellularLocation>
</comment>
<dbReference type="InterPro" id="IPR031794">
    <property type="entry name" value="HMMR_C"/>
</dbReference>
<feature type="compositionally biased region" description="Low complexity" evidence="4">
    <location>
        <begin position="95"/>
        <end position="114"/>
    </location>
</feature>
<reference evidence="7" key="1">
    <citation type="journal article" date="2015" name="PLoS Genet.">
        <title>Genome Sequence and Transcriptome Analyses of Chrysochromulina tobin: Metabolic Tools for Enhanced Algal Fitness in the Prominent Order Prymnesiales (Haptophyceae).</title>
        <authorList>
            <person name="Hovde B.T."/>
            <person name="Deodato C.R."/>
            <person name="Hunsperger H.M."/>
            <person name="Ryken S.A."/>
            <person name="Yost W."/>
            <person name="Jha R.K."/>
            <person name="Patterson J."/>
            <person name="Monnat R.J. Jr."/>
            <person name="Barlow S.B."/>
            <person name="Starkenburg S.R."/>
            <person name="Cattolico R.A."/>
        </authorList>
    </citation>
    <scope>NUCLEOTIDE SEQUENCE</scope>
    <source>
        <strain evidence="7">CCMP291</strain>
    </source>
</reference>
<dbReference type="EMBL" id="JWZX01002094">
    <property type="protein sequence ID" value="KOO31061.1"/>
    <property type="molecule type" value="Genomic_DNA"/>
</dbReference>